<dbReference type="EMBL" id="BPLR01006776">
    <property type="protein sequence ID" value="GIY12343.1"/>
    <property type="molecule type" value="Genomic_DNA"/>
</dbReference>
<evidence type="ECO:0000256" key="1">
    <source>
        <dbReference type="SAM" id="MobiDB-lite"/>
    </source>
</evidence>
<gene>
    <name evidence="2" type="ORF">CEXT_149721</name>
</gene>
<accession>A0AAV4QRP9</accession>
<proteinExistence type="predicted"/>
<organism evidence="2 3">
    <name type="scientific">Caerostris extrusa</name>
    <name type="common">Bark spider</name>
    <name type="synonym">Caerostris bankana</name>
    <dbReference type="NCBI Taxonomy" id="172846"/>
    <lineage>
        <taxon>Eukaryota</taxon>
        <taxon>Metazoa</taxon>
        <taxon>Ecdysozoa</taxon>
        <taxon>Arthropoda</taxon>
        <taxon>Chelicerata</taxon>
        <taxon>Arachnida</taxon>
        <taxon>Araneae</taxon>
        <taxon>Araneomorphae</taxon>
        <taxon>Entelegynae</taxon>
        <taxon>Araneoidea</taxon>
        <taxon>Araneidae</taxon>
        <taxon>Caerostris</taxon>
    </lineage>
</organism>
<dbReference type="Proteomes" id="UP001054945">
    <property type="component" value="Unassembled WGS sequence"/>
</dbReference>
<feature type="compositionally biased region" description="Basic and acidic residues" evidence="1">
    <location>
        <begin position="28"/>
        <end position="44"/>
    </location>
</feature>
<evidence type="ECO:0000313" key="3">
    <source>
        <dbReference type="Proteomes" id="UP001054945"/>
    </source>
</evidence>
<reference evidence="2 3" key="1">
    <citation type="submission" date="2021-06" db="EMBL/GenBank/DDBJ databases">
        <title>Caerostris extrusa draft genome.</title>
        <authorList>
            <person name="Kono N."/>
            <person name="Arakawa K."/>
        </authorList>
    </citation>
    <scope>NUCLEOTIDE SEQUENCE [LARGE SCALE GENOMIC DNA]</scope>
</reference>
<comment type="caution">
    <text evidence="2">The sequence shown here is derived from an EMBL/GenBank/DDBJ whole genome shotgun (WGS) entry which is preliminary data.</text>
</comment>
<dbReference type="AlphaFoldDB" id="A0AAV4QRP9"/>
<protein>
    <submittedName>
        <fullName evidence="2">Uncharacterized protein</fullName>
    </submittedName>
</protein>
<name>A0AAV4QRP9_CAEEX</name>
<evidence type="ECO:0000313" key="2">
    <source>
        <dbReference type="EMBL" id="GIY12343.1"/>
    </source>
</evidence>
<keyword evidence="3" id="KW-1185">Reference proteome</keyword>
<feature type="region of interest" description="Disordered" evidence="1">
    <location>
        <begin position="22"/>
        <end position="58"/>
    </location>
</feature>
<sequence length="77" mass="8669">MPFEVIKSIASRPNESDLQLAKVRSKVKREDGRRASTPRTEGRVGRFHQLPATTPTKELPNTLNIFKVNLQPCNIPS</sequence>